<feature type="chain" id="PRO_5025340491" description="alpha-galactosidase" evidence="3">
    <location>
        <begin position="19"/>
        <end position="264"/>
    </location>
</feature>
<dbReference type="Pfam" id="PF03537">
    <property type="entry name" value="Glyco_hydro_114"/>
    <property type="match status" value="1"/>
</dbReference>
<dbReference type="InterPro" id="IPR004352">
    <property type="entry name" value="GH114_TIM-barrel"/>
</dbReference>
<keyword evidence="3" id="KW-0732">Signal</keyword>
<keyword evidence="5" id="KW-0378">Hydrolase</keyword>
<evidence type="ECO:0000256" key="1">
    <source>
        <dbReference type="ARBA" id="ARBA00001255"/>
    </source>
</evidence>
<evidence type="ECO:0000256" key="2">
    <source>
        <dbReference type="ARBA" id="ARBA00012755"/>
    </source>
</evidence>
<organism evidence="5 6">
    <name type="scientific">Lophiostoma macrostomum CBS 122681</name>
    <dbReference type="NCBI Taxonomy" id="1314788"/>
    <lineage>
        <taxon>Eukaryota</taxon>
        <taxon>Fungi</taxon>
        <taxon>Dikarya</taxon>
        <taxon>Ascomycota</taxon>
        <taxon>Pezizomycotina</taxon>
        <taxon>Dothideomycetes</taxon>
        <taxon>Pleosporomycetidae</taxon>
        <taxon>Pleosporales</taxon>
        <taxon>Lophiostomataceae</taxon>
        <taxon>Lophiostoma</taxon>
    </lineage>
</organism>
<accession>A0A6A6SQE0</accession>
<dbReference type="EC" id="3.2.1.22" evidence="2"/>
<name>A0A6A6SQE0_9PLEO</name>
<reference evidence="5" key="1">
    <citation type="journal article" date="2020" name="Stud. Mycol.">
        <title>101 Dothideomycetes genomes: a test case for predicting lifestyles and emergence of pathogens.</title>
        <authorList>
            <person name="Haridas S."/>
            <person name="Albert R."/>
            <person name="Binder M."/>
            <person name="Bloem J."/>
            <person name="Labutti K."/>
            <person name="Salamov A."/>
            <person name="Andreopoulos B."/>
            <person name="Baker S."/>
            <person name="Barry K."/>
            <person name="Bills G."/>
            <person name="Bluhm B."/>
            <person name="Cannon C."/>
            <person name="Castanera R."/>
            <person name="Culley D."/>
            <person name="Daum C."/>
            <person name="Ezra D."/>
            <person name="Gonzalez J."/>
            <person name="Henrissat B."/>
            <person name="Kuo A."/>
            <person name="Liang C."/>
            <person name="Lipzen A."/>
            <person name="Lutzoni F."/>
            <person name="Magnuson J."/>
            <person name="Mondo S."/>
            <person name="Nolan M."/>
            <person name="Ohm R."/>
            <person name="Pangilinan J."/>
            <person name="Park H.-J."/>
            <person name="Ramirez L."/>
            <person name="Alfaro M."/>
            <person name="Sun H."/>
            <person name="Tritt A."/>
            <person name="Yoshinaga Y."/>
            <person name="Zwiers L.-H."/>
            <person name="Turgeon B."/>
            <person name="Goodwin S."/>
            <person name="Spatafora J."/>
            <person name="Crous P."/>
            <person name="Grigoriev I."/>
        </authorList>
    </citation>
    <scope>NUCLEOTIDE SEQUENCE</scope>
    <source>
        <strain evidence="5">CBS 122681</strain>
    </source>
</reference>
<evidence type="ECO:0000259" key="4">
    <source>
        <dbReference type="Pfam" id="PF03537"/>
    </source>
</evidence>
<feature type="signal peptide" evidence="3">
    <location>
        <begin position="1"/>
        <end position="18"/>
    </location>
</feature>
<sequence>MHYSTVLLLASANSLVTATPVSRRAAVTKFPSGTSWDIVLNDGNFDLAGLKAAKGDVLDIDLFDNTADGKTWIKELAKTKKVICYFSAGSREDWRPDAKDFAASDYGKELDGWKGENWLDVTSTNVRNIMKKRIEAAAAAGCSAVDPDNVDGFDGNQDGFSKDASVYADYVNYLAGVAKNNTLAIGLKNALDLIPSVINNIQFAVNEECHANTECDRYKSVTKAGLAVFNIEYGINDCSEPSGVILSSVMKPANQSLDTLGGQC</sequence>
<comment type="catalytic activity">
    <reaction evidence="1">
        <text>Hydrolysis of terminal, non-reducing alpha-D-galactose residues in alpha-D-galactosides, including galactose oligosaccharides, galactomannans and galactolipids.</text>
        <dbReference type="EC" id="3.2.1.22"/>
    </reaction>
</comment>
<dbReference type="EMBL" id="MU004502">
    <property type="protein sequence ID" value="KAF2649191.1"/>
    <property type="molecule type" value="Genomic_DNA"/>
</dbReference>
<dbReference type="InterPro" id="IPR013785">
    <property type="entry name" value="Aldolase_TIM"/>
</dbReference>
<dbReference type="PANTHER" id="PTHR35273:SF2">
    <property type="entry name" value="ALPHA-GALACTOSIDASE"/>
    <property type="match status" value="1"/>
</dbReference>
<dbReference type="OrthoDB" id="2108802at2759"/>
<dbReference type="Proteomes" id="UP000799324">
    <property type="component" value="Unassembled WGS sequence"/>
</dbReference>
<dbReference type="GO" id="GO:0004557">
    <property type="term" value="F:alpha-galactosidase activity"/>
    <property type="evidence" value="ECO:0007669"/>
    <property type="project" value="UniProtKB-EC"/>
</dbReference>
<evidence type="ECO:0000313" key="5">
    <source>
        <dbReference type="EMBL" id="KAF2649191.1"/>
    </source>
</evidence>
<gene>
    <name evidence="5" type="ORF">K491DRAFT_783511</name>
</gene>
<proteinExistence type="predicted"/>
<dbReference type="Gene3D" id="3.20.20.70">
    <property type="entry name" value="Aldolase class I"/>
    <property type="match status" value="1"/>
</dbReference>
<dbReference type="AlphaFoldDB" id="A0A6A6SQE0"/>
<protein>
    <recommendedName>
        <fullName evidence="2">alpha-galactosidase</fullName>
        <ecNumber evidence="2">3.2.1.22</ecNumber>
    </recommendedName>
</protein>
<evidence type="ECO:0000256" key="3">
    <source>
        <dbReference type="SAM" id="SignalP"/>
    </source>
</evidence>
<feature type="domain" description="Glycoside-hydrolase family GH114 TIM-barrel" evidence="4">
    <location>
        <begin position="35"/>
        <end position="234"/>
    </location>
</feature>
<evidence type="ECO:0000313" key="6">
    <source>
        <dbReference type="Proteomes" id="UP000799324"/>
    </source>
</evidence>
<dbReference type="SUPFAM" id="SSF51445">
    <property type="entry name" value="(Trans)glycosidases"/>
    <property type="match status" value="1"/>
</dbReference>
<dbReference type="InterPro" id="IPR017853">
    <property type="entry name" value="GH"/>
</dbReference>
<dbReference type="PANTHER" id="PTHR35273">
    <property type="entry name" value="ALPHA-1,4 POLYGALACTOSAMINIDASE, PUTATIVE (AFU_ORTHOLOGUE AFUA_3G07890)-RELATED"/>
    <property type="match status" value="1"/>
</dbReference>
<keyword evidence="6" id="KW-1185">Reference proteome</keyword>